<dbReference type="EMBL" id="JABFTP020000001">
    <property type="protein sequence ID" value="KAL3267332.1"/>
    <property type="molecule type" value="Genomic_DNA"/>
</dbReference>
<protein>
    <recommendedName>
        <fullName evidence="5">UDP-glucuronosyltransferase</fullName>
        <ecNumber evidence="5">2.4.1.17</ecNumber>
    </recommendedName>
</protein>
<evidence type="ECO:0000256" key="1">
    <source>
        <dbReference type="ARBA" id="ARBA00009995"/>
    </source>
</evidence>
<dbReference type="CDD" id="cd03784">
    <property type="entry name" value="GT1_Gtf-like"/>
    <property type="match status" value="1"/>
</dbReference>
<dbReference type="GO" id="GO:0016020">
    <property type="term" value="C:membrane"/>
    <property type="evidence" value="ECO:0007669"/>
    <property type="project" value="UniProtKB-SubCell"/>
</dbReference>
<dbReference type="EC" id="2.4.1.17" evidence="5"/>
<proteinExistence type="inferred from homology"/>
<keyword evidence="2 4" id="KW-0328">Glycosyltransferase</keyword>
<dbReference type="PROSITE" id="PS00375">
    <property type="entry name" value="UDPGT"/>
    <property type="match status" value="1"/>
</dbReference>
<evidence type="ECO:0000256" key="4">
    <source>
        <dbReference type="RuleBase" id="RU003718"/>
    </source>
</evidence>
<dbReference type="Gene3D" id="3.40.50.2000">
    <property type="entry name" value="Glycogen Phosphorylase B"/>
    <property type="match status" value="1"/>
</dbReference>
<keyword evidence="5" id="KW-0812">Transmembrane</keyword>
<keyword evidence="5" id="KW-0732">Signal</keyword>
<evidence type="ECO:0000313" key="7">
    <source>
        <dbReference type="Proteomes" id="UP001516400"/>
    </source>
</evidence>
<evidence type="ECO:0000256" key="2">
    <source>
        <dbReference type="ARBA" id="ARBA00022676"/>
    </source>
</evidence>
<dbReference type="PANTHER" id="PTHR48043:SF159">
    <property type="entry name" value="EG:EG0003.4 PROTEIN-RELATED"/>
    <property type="match status" value="1"/>
</dbReference>
<evidence type="ECO:0000313" key="6">
    <source>
        <dbReference type="EMBL" id="KAL3267332.1"/>
    </source>
</evidence>
<dbReference type="SUPFAM" id="SSF53756">
    <property type="entry name" value="UDP-Glycosyltransferase/glycogen phosphorylase"/>
    <property type="match status" value="1"/>
</dbReference>
<dbReference type="Proteomes" id="UP001516400">
    <property type="component" value="Unassembled WGS sequence"/>
</dbReference>
<gene>
    <name evidence="6" type="ORF">HHI36_011463</name>
</gene>
<organism evidence="6 7">
    <name type="scientific">Cryptolaemus montrouzieri</name>
    <dbReference type="NCBI Taxonomy" id="559131"/>
    <lineage>
        <taxon>Eukaryota</taxon>
        <taxon>Metazoa</taxon>
        <taxon>Ecdysozoa</taxon>
        <taxon>Arthropoda</taxon>
        <taxon>Hexapoda</taxon>
        <taxon>Insecta</taxon>
        <taxon>Pterygota</taxon>
        <taxon>Neoptera</taxon>
        <taxon>Endopterygota</taxon>
        <taxon>Coleoptera</taxon>
        <taxon>Polyphaga</taxon>
        <taxon>Cucujiformia</taxon>
        <taxon>Coccinelloidea</taxon>
        <taxon>Coccinellidae</taxon>
        <taxon>Scymninae</taxon>
        <taxon>Scymnini</taxon>
        <taxon>Cryptolaemus</taxon>
    </lineage>
</organism>
<keyword evidence="5" id="KW-0472">Membrane</keyword>
<comment type="catalytic activity">
    <reaction evidence="5">
        <text>glucuronate acceptor + UDP-alpha-D-glucuronate = acceptor beta-D-glucuronoside + UDP + H(+)</text>
        <dbReference type="Rhea" id="RHEA:21032"/>
        <dbReference type="ChEBI" id="CHEBI:15378"/>
        <dbReference type="ChEBI" id="CHEBI:58052"/>
        <dbReference type="ChEBI" id="CHEBI:58223"/>
        <dbReference type="ChEBI" id="CHEBI:132367"/>
        <dbReference type="ChEBI" id="CHEBI:132368"/>
        <dbReference type="EC" id="2.4.1.17"/>
    </reaction>
</comment>
<keyword evidence="7" id="KW-1185">Reference proteome</keyword>
<dbReference type="InterPro" id="IPR002213">
    <property type="entry name" value="UDP_glucos_trans"/>
</dbReference>
<dbReference type="InterPro" id="IPR050271">
    <property type="entry name" value="UDP-glycosyltransferase"/>
</dbReference>
<dbReference type="FunFam" id="3.40.50.2000:FF:000050">
    <property type="entry name" value="UDP-glucuronosyltransferase"/>
    <property type="match status" value="1"/>
</dbReference>
<feature type="transmembrane region" description="Helical" evidence="5">
    <location>
        <begin position="471"/>
        <end position="498"/>
    </location>
</feature>
<feature type="signal peptide" evidence="5">
    <location>
        <begin position="1"/>
        <end position="20"/>
    </location>
</feature>
<keyword evidence="5" id="KW-1133">Transmembrane helix</keyword>
<dbReference type="AlphaFoldDB" id="A0ABD2MLV2"/>
<feature type="chain" id="PRO_5044528824" description="UDP-glucuronosyltransferase" evidence="5">
    <location>
        <begin position="21"/>
        <end position="515"/>
    </location>
</feature>
<accession>A0ABD2MLV2</accession>
<comment type="subcellular location">
    <subcellularLocation>
        <location evidence="5">Membrane</location>
        <topology evidence="5">Single-pass membrane protein</topology>
    </subcellularLocation>
</comment>
<name>A0ABD2MLV2_9CUCU</name>
<comment type="caution">
    <text evidence="6">The sequence shown here is derived from an EMBL/GenBank/DDBJ whole genome shotgun (WGS) entry which is preliminary data.</text>
</comment>
<evidence type="ECO:0000256" key="5">
    <source>
        <dbReference type="RuleBase" id="RU362059"/>
    </source>
</evidence>
<comment type="similarity">
    <text evidence="1 4">Belongs to the UDP-glycosyltransferase family.</text>
</comment>
<dbReference type="InterPro" id="IPR035595">
    <property type="entry name" value="UDP_glycos_trans_CS"/>
</dbReference>
<dbReference type="PANTHER" id="PTHR48043">
    <property type="entry name" value="EG:EG0003.4 PROTEIN-RELATED"/>
    <property type="match status" value="1"/>
</dbReference>
<sequence>MRYSSVCLIIFVCFFERVLCAKILAVFPMHGISHYRAGVSLIKILAKAGHDVTLVSLIGEKEPPKDYKDIILHGIYNETKYDQVFNRLLNEPDSFWKNCLHSYSFHKAILPIVENTLKHEAFQKILNSDEHYDIVLLEDFGTFALHYLGYHFKAPLILYSGLELSEGMTTFYGNPDNPSYTPKLQSSFGSQMNFLERVQNIIIYIIAKFITQSMMIPTQNELLHKYHPDAPDLNDLIYNTSLLLINSDPSVYDSLPRIPNIINIAGFHIAKPKPLPKDVQSILDNAKHGVVYFSLGSNLKSKFISKEKIEIILRVLSKLKETVLWKFEEDLPGKPDNVIIQKWFPQNDILAHKNVKLFISHGGLYSTLESIYHGVPMLCFPFFGDQMSNVKRVERFGLGKWMKFLELEEETFEKNIKELLSDPKYSEAAKYRSKLLIDKPISQAEAVTFWVDYVIKHKGADHLKVVQNLSWYQYLLFDVIAFILVCIVSVFIVVKYLLCLVTRKCKTRNNKVKTN</sequence>
<keyword evidence="3 4" id="KW-0808">Transferase</keyword>
<evidence type="ECO:0000256" key="3">
    <source>
        <dbReference type="ARBA" id="ARBA00022679"/>
    </source>
</evidence>
<dbReference type="GO" id="GO:0015020">
    <property type="term" value="F:glucuronosyltransferase activity"/>
    <property type="evidence" value="ECO:0007669"/>
    <property type="project" value="UniProtKB-EC"/>
</dbReference>
<reference evidence="6 7" key="1">
    <citation type="journal article" date="2021" name="BMC Biol.">
        <title>Horizontally acquired antibacterial genes associated with adaptive radiation of ladybird beetles.</title>
        <authorList>
            <person name="Li H.S."/>
            <person name="Tang X.F."/>
            <person name="Huang Y.H."/>
            <person name="Xu Z.Y."/>
            <person name="Chen M.L."/>
            <person name="Du X.Y."/>
            <person name="Qiu B.Y."/>
            <person name="Chen P.T."/>
            <person name="Zhang W."/>
            <person name="Slipinski A."/>
            <person name="Escalona H.E."/>
            <person name="Waterhouse R.M."/>
            <person name="Zwick A."/>
            <person name="Pang H."/>
        </authorList>
    </citation>
    <scope>NUCLEOTIDE SEQUENCE [LARGE SCALE GENOMIC DNA]</scope>
    <source>
        <strain evidence="6">SYSU2018</strain>
    </source>
</reference>
<dbReference type="Pfam" id="PF00201">
    <property type="entry name" value="UDPGT"/>
    <property type="match status" value="1"/>
</dbReference>